<accession>A0A8S3SMC6</accession>
<organism evidence="1 2">
    <name type="scientific">Mytilus edulis</name>
    <name type="common">Blue mussel</name>
    <dbReference type="NCBI Taxonomy" id="6550"/>
    <lineage>
        <taxon>Eukaryota</taxon>
        <taxon>Metazoa</taxon>
        <taxon>Spiralia</taxon>
        <taxon>Lophotrochozoa</taxon>
        <taxon>Mollusca</taxon>
        <taxon>Bivalvia</taxon>
        <taxon>Autobranchia</taxon>
        <taxon>Pteriomorphia</taxon>
        <taxon>Mytilida</taxon>
        <taxon>Mytiloidea</taxon>
        <taxon>Mytilidae</taxon>
        <taxon>Mytilinae</taxon>
        <taxon>Mytilus</taxon>
    </lineage>
</organism>
<name>A0A8S3SMC6_MYTED</name>
<dbReference type="SUPFAM" id="SSF63829">
    <property type="entry name" value="Calcium-dependent phosphotriesterase"/>
    <property type="match status" value="1"/>
</dbReference>
<dbReference type="AlphaFoldDB" id="A0A8S3SMC6"/>
<proteinExistence type="predicted"/>
<evidence type="ECO:0000313" key="2">
    <source>
        <dbReference type="Proteomes" id="UP000683360"/>
    </source>
</evidence>
<sequence length="325" mass="37075">MICPSCVAGIHKKHDLVEMQVEIQRKVENVQTRIKLNESKLKELQDGETKLRGIYTTEQEYYKNMDAKISEQEKHILNILQNHTRSLKDELNEKWILIDHSVSGEIKKVIESGTKLEAQNKTLLEILHSNDPVKIFACSASSMKIGITNFNFKSMPVFVPNKQHEIDLKYGFLKQMSFNEKLLSQLKKDRIPQLTCPSRIASNSKGYIAVVDIHSHEYDGRVAVLNAKGKIKNFYTGHPDINTDCPFKPSDIEVTQQENFLVLDCQSCCVHVLDERGGFKGFYDIRHINPDGSPQTFALDNNNKYLYVGYSSIQYEDSKAGSKCV</sequence>
<dbReference type="InterPro" id="IPR011042">
    <property type="entry name" value="6-blade_b-propeller_TolB-like"/>
</dbReference>
<dbReference type="Gene3D" id="2.120.10.30">
    <property type="entry name" value="TolB, C-terminal domain"/>
    <property type="match status" value="1"/>
</dbReference>
<dbReference type="OrthoDB" id="10340215at2759"/>
<gene>
    <name evidence="1" type="ORF">MEDL_34603</name>
</gene>
<reference evidence="1" key="1">
    <citation type="submission" date="2021-03" db="EMBL/GenBank/DDBJ databases">
        <authorList>
            <person name="Bekaert M."/>
        </authorList>
    </citation>
    <scope>NUCLEOTIDE SEQUENCE</scope>
</reference>
<keyword evidence="2" id="KW-1185">Reference proteome</keyword>
<comment type="caution">
    <text evidence="1">The sequence shown here is derived from an EMBL/GenBank/DDBJ whole genome shotgun (WGS) entry which is preliminary data.</text>
</comment>
<evidence type="ECO:0000313" key="1">
    <source>
        <dbReference type="EMBL" id="CAG2221161.1"/>
    </source>
</evidence>
<dbReference type="Proteomes" id="UP000683360">
    <property type="component" value="Unassembled WGS sequence"/>
</dbReference>
<protein>
    <submittedName>
        <fullName evidence="1">Uncharacterized protein</fullName>
    </submittedName>
</protein>
<dbReference type="EMBL" id="CAJPWZ010001677">
    <property type="protein sequence ID" value="CAG2221161.1"/>
    <property type="molecule type" value="Genomic_DNA"/>
</dbReference>